<feature type="compositionally biased region" description="Pro residues" evidence="1">
    <location>
        <begin position="53"/>
        <end position="65"/>
    </location>
</feature>
<dbReference type="AlphaFoldDB" id="A0A8I0PF99"/>
<feature type="region of interest" description="Disordered" evidence="1">
    <location>
        <begin position="1"/>
        <end position="29"/>
    </location>
</feature>
<evidence type="ECO:0000313" key="3">
    <source>
        <dbReference type="Proteomes" id="UP000629287"/>
    </source>
</evidence>
<feature type="region of interest" description="Disordered" evidence="1">
    <location>
        <begin position="45"/>
        <end position="65"/>
    </location>
</feature>
<evidence type="ECO:0000256" key="1">
    <source>
        <dbReference type="SAM" id="MobiDB-lite"/>
    </source>
</evidence>
<sequence length="65" mass="6671">MPLLAERGIALPGGGSDSDVRPTPVEGVSSPVHALAVTERGVPLLDNLDLRHSPPPVPRGSPMPS</sequence>
<organism evidence="2 3">
    <name type="scientific">Streptomyces stelliscabiei</name>
    <dbReference type="NCBI Taxonomy" id="146820"/>
    <lineage>
        <taxon>Bacteria</taxon>
        <taxon>Bacillati</taxon>
        <taxon>Actinomycetota</taxon>
        <taxon>Actinomycetes</taxon>
        <taxon>Kitasatosporales</taxon>
        <taxon>Streptomycetaceae</taxon>
        <taxon>Streptomyces</taxon>
    </lineage>
</organism>
<name>A0A8I0PF99_9ACTN</name>
<dbReference type="EMBL" id="JADBGF010000001">
    <property type="protein sequence ID" value="MBE1602484.1"/>
    <property type="molecule type" value="Genomic_DNA"/>
</dbReference>
<dbReference type="Proteomes" id="UP000629287">
    <property type="component" value="Unassembled WGS sequence"/>
</dbReference>
<protein>
    <submittedName>
        <fullName evidence="2">Uncharacterized protein</fullName>
    </submittedName>
</protein>
<gene>
    <name evidence="2" type="ORF">H4687_008613</name>
</gene>
<reference evidence="2 3" key="1">
    <citation type="submission" date="2020-10" db="EMBL/GenBank/DDBJ databases">
        <title>Sequencing the genomes of 1000 actinobacteria strains.</title>
        <authorList>
            <person name="Klenk H.-P."/>
        </authorList>
    </citation>
    <scope>NUCLEOTIDE SEQUENCE [LARGE SCALE GENOMIC DNA]</scope>
    <source>
        <strain evidence="2 3">DSM 41803</strain>
    </source>
</reference>
<keyword evidence="3" id="KW-1185">Reference proteome</keyword>
<comment type="caution">
    <text evidence="2">The sequence shown here is derived from an EMBL/GenBank/DDBJ whole genome shotgun (WGS) entry which is preliminary data.</text>
</comment>
<proteinExistence type="predicted"/>
<accession>A0A8I0PF99</accession>
<evidence type="ECO:0000313" key="2">
    <source>
        <dbReference type="EMBL" id="MBE1602484.1"/>
    </source>
</evidence>